<gene>
    <name evidence="3" type="ORF">HS960_20675</name>
</gene>
<evidence type="ECO:0000256" key="1">
    <source>
        <dbReference type="ARBA" id="ARBA00022729"/>
    </source>
</evidence>
<dbReference type="EMBL" id="CP058555">
    <property type="protein sequence ID" value="QMV69924.1"/>
    <property type="molecule type" value="Genomic_DNA"/>
</dbReference>
<feature type="domain" description="SbsA Ig-like" evidence="2">
    <location>
        <begin position="51"/>
        <end position="150"/>
    </location>
</feature>
<dbReference type="InterPro" id="IPR013783">
    <property type="entry name" value="Ig-like_fold"/>
</dbReference>
<organism evidence="3 4">
    <name type="scientific">Sphingobacterium paramultivorum</name>
    <dbReference type="NCBI Taxonomy" id="2886510"/>
    <lineage>
        <taxon>Bacteria</taxon>
        <taxon>Pseudomonadati</taxon>
        <taxon>Bacteroidota</taxon>
        <taxon>Sphingobacteriia</taxon>
        <taxon>Sphingobacteriales</taxon>
        <taxon>Sphingobacteriaceae</taxon>
        <taxon>Sphingobacterium</taxon>
    </lineage>
</organism>
<name>A0A7G5E7E9_9SPHI</name>
<keyword evidence="1" id="KW-0732">Signal</keyword>
<proteinExistence type="predicted"/>
<sequence length="566" mass="64747">MTTSLKENKSGSKRLKSSLKTRLLILSMFIMLIGLSIQCASIQQPTGGPKDSIPPKILLESPTNFSKNFTAKKIVITFDEYIKLANQQKEFSITPDMGSNPEFKVKKKNLEITLPDSLEKNTTYSIYFGKGLVDYNAGNALVNYAYVFATGDKIDSLSISGNVKSAITKEVQKDVKVLLIPISQDSIFGKKKANIFTTTDTAGNYKLNNLREGTYRIYALQEKNNDRIYNGADEEIGFLKDSIVLERDLNNINLEIFKGTPKKFRTQEKKFEKNGSILLIFNRRVDKPKLNILNDEVNNKDKIVRFSNTSDSATLFIPNLKIDSLKLVLTENERPLDTILIRKGNVKIEQAIEPIFTPNNGRVDRITHLQVSAFTPIKNIDKTKLKFKEDSLIRTNYQLAVDTANTNIYHIRYNWRKDKKYQIEFTEGAITGYFGEQNKEKKLDLTYDDSENYGDLTFDFTDLDSNTTYLVELINEKKDKVYRVDKINMNNPAVVYKQYPGGKYSIRVIRDDNDNGLWDTGDVEKKTFPEPVIYLNKVFTIRANWEQKDSFSLSGLKKRIIEAIPK</sequence>
<dbReference type="InterPro" id="IPR013784">
    <property type="entry name" value="Carb-bd-like_fold"/>
</dbReference>
<evidence type="ECO:0000313" key="4">
    <source>
        <dbReference type="Proteomes" id="UP000515450"/>
    </source>
</evidence>
<dbReference type="SUPFAM" id="SSF49452">
    <property type="entry name" value="Starch-binding domain-like"/>
    <property type="match status" value="1"/>
</dbReference>
<dbReference type="RefSeq" id="WP_182330570.1">
    <property type="nucleotide sequence ID" value="NZ_CP058555.1"/>
</dbReference>
<reference evidence="3 4" key="1">
    <citation type="journal article" date="2020" name="G3 (Bethesda)">
        <title>CeMbio - The Caenorhabditis elegans Microbiome Resource.</title>
        <authorList>
            <person name="Dirksen P."/>
            <person name="Assie A."/>
            <person name="Zimmermann J."/>
            <person name="Zhang F."/>
            <person name="Tietje A.M."/>
            <person name="Marsh S.A."/>
            <person name="Felix M.A."/>
            <person name="Shapira M."/>
            <person name="Kaleta C."/>
            <person name="Schulenburg H."/>
            <person name="Samuel B."/>
        </authorList>
    </citation>
    <scope>NUCLEOTIDE SEQUENCE [LARGE SCALE GENOMIC DNA]</scope>
    <source>
        <strain evidence="3 4">BIGb0170</strain>
    </source>
</reference>
<dbReference type="Proteomes" id="UP000515450">
    <property type="component" value="Chromosome"/>
</dbReference>
<dbReference type="Pfam" id="PF13205">
    <property type="entry name" value="Big_5"/>
    <property type="match status" value="1"/>
</dbReference>
<protein>
    <submittedName>
        <fullName evidence="3">Ig-like domain-containing protein</fullName>
    </submittedName>
</protein>
<keyword evidence="4" id="KW-1185">Reference proteome</keyword>
<evidence type="ECO:0000313" key="3">
    <source>
        <dbReference type="EMBL" id="QMV69924.1"/>
    </source>
</evidence>
<dbReference type="Gene3D" id="2.60.40.10">
    <property type="entry name" value="Immunoglobulins"/>
    <property type="match status" value="1"/>
</dbReference>
<dbReference type="InterPro" id="IPR032812">
    <property type="entry name" value="SbsA_Ig"/>
</dbReference>
<accession>A0A7G5E7E9</accession>
<dbReference type="GO" id="GO:0030246">
    <property type="term" value="F:carbohydrate binding"/>
    <property type="evidence" value="ECO:0007669"/>
    <property type="project" value="InterPro"/>
</dbReference>
<dbReference type="Gene3D" id="2.60.40.1220">
    <property type="match status" value="1"/>
</dbReference>
<dbReference type="AlphaFoldDB" id="A0A7G5E7E9"/>
<evidence type="ECO:0000259" key="2">
    <source>
        <dbReference type="Pfam" id="PF13205"/>
    </source>
</evidence>
<dbReference type="InterPro" id="IPR014755">
    <property type="entry name" value="Cu-Rt/internalin_Ig-like"/>
</dbReference>